<proteinExistence type="predicted"/>
<accession>A0A9P6EWY3</accession>
<feature type="compositionally biased region" description="Low complexity" evidence="1">
    <location>
        <begin position="30"/>
        <end position="44"/>
    </location>
</feature>
<name>A0A9P6EWY3_9FUNG</name>
<gene>
    <name evidence="2" type="ORF">EC957_009425</name>
</gene>
<dbReference type="Proteomes" id="UP000723463">
    <property type="component" value="Unassembled WGS sequence"/>
</dbReference>
<feature type="compositionally biased region" description="Polar residues" evidence="1">
    <location>
        <begin position="1"/>
        <end position="13"/>
    </location>
</feature>
<feature type="region of interest" description="Disordered" evidence="1">
    <location>
        <begin position="1"/>
        <end position="73"/>
    </location>
</feature>
<dbReference type="EMBL" id="JAAAXW010000515">
    <property type="protein sequence ID" value="KAF9536906.1"/>
    <property type="molecule type" value="Genomic_DNA"/>
</dbReference>
<organism evidence="2 3">
    <name type="scientific">Mortierella hygrophila</name>
    <dbReference type="NCBI Taxonomy" id="979708"/>
    <lineage>
        <taxon>Eukaryota</taxon>
        <taxon>Fungi</taxon>
        <taxon>Fungi incertae sedis</taxon>
        <taxon>Mucoromycota</taxon>
        <taxon>Mortierellomycotina</taxon>
        <taxon>Mortierellomycetes</taxon>
        <taxon>Mortierellales</taxon>
        <taxon>Mortierellaceae</taxon>
        <taxon>Mortierella</taxon>
    </lineage>
</organism>
<evidence type="ECO:0000256" key="1">
    <source>
        <dbReference type="SAM" id="MobiDB-lite"/>
    </source>
</evidence>
<evidence type="ECO:0000313" key="2">
    <source>
        <dbReference type="EMBL" id="KAF9536906.1"/>
    </source>
</evidence>
<feature type="compositionally biased region" description="Polar residues" evidence="1">
    <location>
        <begin position="45"/>
        <end position="59"/>
    </location>
</feature>
<dbReference type="AlphaFoldDB" id="A0A9P6EWY3"/>
<reference evidence="2" key="1">
    <citation type="journal article" date="2020" name="Fungal Divers.">
        <title>Resolving the Mortierellaceae phylogeny through synthesis of multi-gene phylogenetics and phylogenomics.</title>
        <authorList>
            <person name="Vandepol N."/>
            <person name="Liber J."/>
            <person name="Desiro A."/>
            <person name="Na H."/>
            <person name="Kennedy M."/>
            <person name="Barry K."/>
            <person name="Grigoriev I.V."/>
            <person name="Miller A.N."/>
            <person name="O'Donnell K."/>
            <person name="Stajich J.E."/>
            <person name="Bonito G."/>
        </authorList>
    </citation>
    <scope>NUCLEOTIDE SEQUENCE</scope>
    <source>
        <strain evidence="2">NRRL 2591</strain>
    </source>
</reference>
<sequence length="178" mass="19292">MEGVTTVSASPQNEPKRPSHDHQPGVASQATTTAPSTPAPGVAPQATTTHSTPANNNPPVVSRNKGTPPEPKKVSFAAMVSNGRGPSKAVFEDIRQASERRVCMEQDAPYPVRFSKVRGGHFMAVPKYLAEIPHKDLLTQIAATFPRMTSFIDWEKDDYHFSFVSAEALKKALDTPLV</sequence>
<evidence type="ECO:0000313" key="3">
    <source>
        <dbReference type="Proteomes" id="UP000723463"/>
    </source>
</evidence>
<protein>
    <submittedName>
        <fullName evidence="2">Uncharacterized protein</fullName>
    </submittedName>
</protein>
<comment type="caution">
    <text evidence="2">The sequence shown here is derived from an EMBL/GenBank/DDBJ whole genome shotgun (WGS) entry which is preliminary data.</text>
</comment>
<feature type="non-terminal residue" evidence="2">
    <location>
        <position position="178"/>
    </location>
</feature>
<keyword evidence="3" id="KW-1185">Reference proteome</keyword>
<feature type="compositionally biased region" description="Basic and acidic residues" evidence="1">
    <location>
        <begin position="14"/>
        <end position="23"/>
    </location>
</feature>